<keyword evidence="10 17" id="KW-0227">DNA damage</keyword>
<evidence type="ECO:0000256" key="17">
    <source>
        <dbReference type="HAMAP-Rule" id="MF_01113"/>
    </source>
</evidence>
<comment type="cofactor">
    <cofactor evidence="17">
        <name>Mg(2+)</name>
        <dbReference type="ChEBI" id="CHEBI:18420"/>
    </cofactor>
    <text evidence="17">Binds 2 magnesium ions per subunit.</text>
</comment>
<dbReference type="NCBIfam" id="NF002751">
    <property type="entry name" value="PRK02794.1"/>
    <property type="match status" value="1"/>
</dbReference>
<proteinExistence type="inferred from homology"/>
<dbReference type="GO" id="GO:0000287">
    <property type="term" value="F:magnesium ion binding"/>
    <property type="evidence" value="ECO:0007669"/>
    <property type="project" value="UniProtKB-UniRule"/>
</dbReference>
<dbReference type="PANTHER" id="PTHR11076">
    <property type="entry name" value="DNA REPAIR POLYMERASE UMUC / TRANSFERASE FAMILY MEMBER"/>
    <property type="match status" value="1"/>
</dbReference>
<comment type="subunit">
    <text evidence="3 17">Monomer.</text>
</comment>
<evidence type="ECO:0000256" key="5">
    <source>
        <dbReference type="ARBA" id="ARBA00022490"/>
    </source>
</evidence>
<evidence type="ECO:0000256" key="16">
    <source>
        <dbReference type="ARBA" id="ARBA00049244"/>
    </source>
</evidence>
<evidence type="ECO:0000256" key="12">
    <source>
        <dbReference type="ARBA" id="ARBA00022932"/>
    </source>
</evidence>
<accession>K9GYZ5</accession>
<dbReference type="PANTHER" id="PTHR11076:SF33">
    <property type="entry name" value="DNA POLYMERASE KAPPA"/>
    <property type="match status" value="1"/>
</dbReference>
<keyword evidence="12 17" id="KW-0239">DNA-directed DNA polymerase</keyword>
<dbReference type="HAMAP" id="MF_01113">
    <property type="entry name" value="DNApol_IV"/>
    <property type="match status" value="1"/>
</dbReference>
<evidence type="ECO:0000256" key="7">
    <source>
        <dbReference type="ARBA" id="ARBA00022695"/>
    </source>
</evidence>
<evidence type="ECO:0000256" key="14">
    <source>
        <dbReference type="ARBA" id="ARBA00023204"/>
    </source>
</evidence>
<keyword evidence="20" id="KW-1185">Reference proteome</keyword>
<dbReference type="InterPro" id="IPR001126">
    <property type="entry name" value="UmuC"/>
</dbReference>
<comment type="catalytic activity">
    <reaction evidence="16 17">
        <text>DNA(n) + a 2'-deoxyribonucleoside 5'-triphosphate = DNA(n+1) + diphosphate</text>
        <dbReference type="Rhea" id="RHEA:22508"/>
        <dbReference type="Rhea" id="RHEA-COMP:17339"/>
        <dbReference type="Rhea" id="RHEA-COMP:17340"/>
        <dbReference type="ChEBI" id="CHEBI:33019"/>
        <dbReference type="ChEBI" id="CHEBI:61560"/>
        <dbReference type="ChEBI" id="CHEBI:173112"/>
        <dbReference type="EC" id="2.7.7.7"/>
    </reaction>
</comment>
<dbReference type="SUPFAM" id="SSF100879">
    <property type="entry name" value="Lesion bypass DNA polymerase (Y-family), little finger domain"/>
    <property type="match status" value="1"/>
</dbReference>
<dbReference type="GO" id="GO:0003684">
    <property type="term" value="F:damaged DNA binding"/>
    <property type="evidence" value="ECO:0007669"/>
    <property type="project" value="InterPro"/>
</dbReference>
<evidence type="ECO:0000256" key="8">
    <source>
        <dbReference type="ARBA" id="ARBA00022705"/>
    </source>
</evidence>
<evidence type="ECO:0000256" key="3">
    <source>
        <dbReference type="ARBA" id="ARBA00011245"/>
    </source>
</evidence>
<dbReference type="NCBIfam" id="NF002677">
    <property type="entry name" value="PRK02406.1"/>
    <property type="match status" value="1"/>
</dbReference>
<dbReference type="FunFam" id="3.40.1170.60:FF:000001">
    <property type="entry name" value="DNA polymerase IV"/>
    <property type="match status" value="1"/>
</dbReference>
<keyword evidence="14 17" id="KW-0234">DNA repair</keyword>
<dbReference type="GO" id="GO:0006281">
    <property type="term" value="P:DNA repair"/>
    <property type="evidence" value="ECO:0007669"/>
    <property type="project" value="UniProtKB-UniRule"/>
</dbReference>
<keyword evidence="9 17" id="KW-0479">Metal-binding</keyword>
<dbReference type="InterPro" id="IPR043502">
    <property type="entry name" value="DNA/RNA_pol_sf"/>
</dbReference>
<evidence type="ECO:0000256" key="6">
    <source>
        <dbReference type="ARBA" id="ARBA00022679"/>
    </source>
</evidence>
<dbReference type="Pfam" id="PF21999">
    <property type="entry name" value="IMS_HHH_1"/>
    <property type="match status" value="1"/>
</dbReference>
<name>K9GYZ5_9PROT</name>
<dbReference type="CDD" id="cd03586">
    <property type="entry name" value="PolY_Pol_IV_kappa"/>
    <property type="match status" value="1"/>
</dbReference>
<dbReference type="SUPFAM" id="SSF56672">
    <property type="entry name" value="DNA/RNA polymerases"/>
    <property type="match status" value="1"/>
</dbReference>
<dbReference type="Gene3D" id="3.30.70.270">
    <property type="match status" value="1"/>
</dbReference>
<dbReference type="EC" id="2.7.7.7" evidence="17"/>
<dbReference type="FunFam" id="3.30.1490.100:FF:000004">
    <property type="entry name" value="DNA polymerase IV"/>
    <property type="match status" value="1"/>
</dbReference>
<keyword evidence="8 17" id="KW-0235">DNA replication</keyword>
<evidence type="ECO:0000256" key="10">
    <source>
        <dbReference type="ARBA" id="ARBA00022763"/>
    </source>
</evidence>
<feature type="site" description="Substrate discrimination" evidence="17">
    <location>
        <position position="48"/>
    </location>
</feature>
<evidence type="ECO:0000256" key="15">
    <source>
        <dbReference type="ARBA" id="ARBA00025589"/>
    </source>
</evidence>
<dbReference type="InterPro" id="IPR017961">
    <property type="entry name" value="DNA_pol_Y-fam_little_finger"/>
</dbReference>
<dbReference type="Gene3D" id="3.30.1490.100">
    <property type="entry name" value="DNA polymerase, Y-family, little finger domain"/>
    <property type="match status" value="1"/>
</dbReference>
<keyword evidence="6 17" id="KW-0808">Transferase</keyword>
<feature type="binding site" evidence="17">
    <location>
        <position position="43"/>
    </location>
    <ligand>
        <name>Mg(2+)</name>
        <dbReference type="ChEBI" id="CHEBI:18420"/>
    </ligand>
</feature>
<dbReference type="EMBL" id="ANHY01000008">
    <property type="protein sequence ID" value="EKV30522.1"/>
    <property type="molecule type" value="Genomic_DNA"/>
</dbReference>
<sequence length="425" mass="46492">MSQSLCRACLTEIPAAVDACPACGSTRLARHPELFSLTFAHVDCDAFYASIEKRDRPDLRDKPLLIGGGQRGVVATACYIARRFGPHSAMPMYKALRLCPDAVVLRPDMPKYAAVSRQIRGIFETYTPLVEFLSLDEAFLDLSGCEDLFGESAAAILARIQARVREEAGIGISIGLSYNKFLAKMASDLDKPEGFAVIGRSEARDFLAPRPVRDIPGVGEAFARRLFQAGYKTIADLQAVSETRLAQQFGALGRALAQRARGTDPRRVTPHREAKSISAETTFDTDIASLADLERRLWPLCEKVAARCKKSGAAGESVVLKLKTARFQTLTRSRRLPDPTQMAETIWRHARPLLAREADGRAFRLIGIGVADLCDPARADPPDLFDTAQARAVRAERAIDTVRDRFGTDAIGRRSFGGDDAEPDG</sequence>
<dbReference type="InterPro" id="IPR022880">
    <property type="entry name" value="DNApol_IV"/>
</dbReference>
<dbReference type="GO" id="GO:0003887">
    <property type="term" value="F:DNA-directed DNA polymerase activity"/>
    <property type="evidence" value="ECO:0007669"/>
    <property type="project" value="UniProtKB-UniRule"/>
</dbReference>
<dbReference type="GO" id="GO:0006261">
    <property type="term" value="P:DNA-templated DNA replication"/>
    <property type="evidence" value="ECO:0007669"/>
    <property type="project" value="UniProtKB-UniRule"/>
</dbReference>
<dbReference type="GO" id="GO:0005829">
    <property type="term" value="C:cytosol"/>
    <property type="evidence" value="ECO:0007669"/>
    <property type="project" value="TreeGrafter"/>
</dbReference>
<dbReference type="Gene3D" id="1.10.150.20">
    <property type="entry name" value="5' to 3' exonuclease, C-terminal subdomain"/>
    <property type="match status" value="1"/>
</dbReference>
<keyword evidence="4 17" id="KW-0515">Mutator protein</keyword>
<evidence type="ECO:0000256" key="2">
    <source>
        <dbReference type="ARBA" id="ARBA00010945"/>
    </source>
</evidence>
<evidence type="ECO:0000259" key="18">
    <source>
        <dbReference type="PROSITE" id="PS50173"/>
    </source>
</evidence>
<comment type="subcellular location">
    <subcellularLocation>
        <location evidence="1 17">Cytoplasm</location>
    </subcellularLocation>
</comment>
<evidence type="ECO:0000256" key="1">
    <source>
        <dbReference type="ARBA" id="ARBA00004496"/>
    </source>
</evidence>
<keyword evidence="7 17" id="KW-0548">Nucleotidyltransferase</keyword>
<comment type="similarity">
    <text evidence="2 17">Belongs to the DNA polymerase type-Y family.</text>
</comment>
<dbReference type="AlphaFoldDB" id="K9GYZ5"/>
<dbReference type="PROSITE" id="PS50173">
    <property type="entry name" value="UMUC"/>
    <property type="match status" value="1"/>
</dbReference>
<keyword evidence="13 17" id="KW-0238">DNA-binding</keyword>
<evidence type="ECO:0000256" key="13">
    <source>
        <dbReference type="ARBA" id="ARBA00023125"/>
    </source>
</evidence>
<keyword evidence="11 17" id="KW-0460">Magnesium</keyword>
<dbReference type="GO" id="GO:0042276">
    <property type="term" value="P:error-prone translesion synthesis"/>
    <property type="evidence" value="ECO:0007669"/>
    <property type="project" value="TreeGrafter"/>
</dbReference>
<feature type="binding site" evidence="17">
    <location>
        <position position="136"/>
    </location>
    <ligand>
        <name>Mg(2+)</name>
        <dbReference type="ChEBI" id="CHEBI:18420"/>
    </ligand>
</feature>
<dbReference type="PATRIC" id="fig|1238182.3.peg.2144"/>
<evidence type="ECO:0000313" key="19">
    <source>
        <dbReference type="EMBL" id="EKV30522.1"/>
    </source>
</evidence>
<organism evidence="19 20">
    <name type="scientific">Caenispirillum salinarum AK4</name>
    <dbReference type="NCBI Taxonomy" id="1238182"/>
    <lineage>
        <taxon>Bacteria</taxon>
        <taxon>Pseudomonadati</taxon>
        <taxon>Pseudomonadota</taxon>
        <taxon>Alphaproteobacteria</taxon>
        <taxon>Rhodospirillales</taxon>
        <taxon>Novispirillaceae</taxon>
        <taxon>Caenispirillum</taxon>
    </lineage>
</organism>
<dbReference type="eggNOG" id="COG0389">
    <property type="taxonomic scope" value="Bacteria"/>
</dbReference>
<evidence type="ECO:0000313" key="20">
    <source>
        <dbReference type="Proteomes" id="UP000009881"/>
    </source>
</evidence>
<keyword evidence="5 17" id="KW-0963">Cytoplasm</keyword>
<feature type="active site" evidence="17">
    <location>
        <position position="137"/>
    </location>
</feature>
<feature type="domain" description="UmuC" evidence="18">
    <location>
        <begin position="39"/>
        <end position="219"/>
    </location>
</feature>
<dbReference type="InterPro" id="IPR053848">
    <property type="entry name" value="IMS_HHH_1"/>
</dbReference>
<comment type="function">
    <text evidence="15 17">Poorly processive, error-prone DNA polymerase involved in untargeted mutagenesis. Copies undamaged DNA at stalled replication forks, which arise in vivo from mismatched or misaligned primer ends. These misaligned primers can be extended by PolIV. Exhibits no 3'-5' exonuclease (proofreading) activity. May be involved in translesional synthesis, in conjunction with the beta clamp from PolIII.</text>
</comment>
<dbReference type="STRING" id="1238182.C882_4481"/>
<gene>
    <name evidence="17" type="primary">dinB</name>
    <name evidence="19" type="ORF">C882_4481</name>
</gene>
<dbReference type="InterPro" id="IPR043128">
    <property type="entry name" value="Rev_trsase/Diguanyl_cyclase"/>
</dbReference>
<dbReference type="Pfam" id="PF00817">
    <property type="entry name" value="IMS"/>
    <property type="match status" value="1"/>
</dbReference>
<dbReference type="Proteomes" id="UP000009881">
    <property type="component" value="Unassembled WGS sequence"/>
</dbReference>
<dbReference type="InterPro" id="IPR036775">
    <property type="entry name" value="DNA_pol_Y-fam_lit_finger_sf"/>
</dbReference>
<dbReference type="OrthoDB" id="9808813at2"/>
<dbReference type="RefSeq" id="WP_009540589.1">
    <property type="nucleotide sequence ID" value="NZ_ANHY01000008.1"/>
</dbReference>
<dbReference type="GO" id="GO:0009432">
    <property type="term" value="P:SOS response"/>
    <property type="evidence" value="ECO:0007669"/>
    <property type="project" value="TreeGrafter"/>
</dbReference>
<evidence type="ECO:0000256" key="4">
    <source>
        <dbReference type="ARBA" id="ARBA00022457"/>
    </source>
</evidence>
<dbReference type="Gene3D" id="3.40.1170.60">
    <property type="match status" value="1"/>
</dbReference>
<evidence type="ECO:0000256" key="9">
    <source>
        <dbReference type="ARBA" id="ARBA00022723"/>
    </source>
</evidence>
<evidence type="ECO:0000256" key="11">
    <source>
        <dbReference type="ARBA" id="ARBA00022842"/>
    </source>
</evidence>
<reference evidence="19 20" key="1">
    <citation type="journal article" date="2013" name="Genome Announc.">
        <title>Draft Genome Sequence of an Alphaproteobacterium, Caenispirillum salinarum AK4(T), Isolated from a Solar Saltern.</title>
        <authorList>
            <person name="Khatri I."/>
            <person name="Singh A."/>
            <person name="Korpole S."/>
            <person name="Pinnaka A.K."/>
            <person name="Subramanian S."/>
        </authorList>
    </citation>
    <scope>NUCLEOTIDE SEQUENCE [LARGE SCALE GENOMIC DNA]</scope>
    <source>
        <strain evidence="19 20">AK4</strain>
    </source>
</reference>
<comment type="caution">
    <text evidence="19">The sequence shown here is derived from an EMBL/GenBank/DDBJ whole genome shotgun (WGS) entry which is preliminary data.</text>
</comment>
<protein>
    <recommendedName>
        <fullName evidence="17">DNA polymerase IV</fullName>
        <shortName evidence="17">Pol IV</shortName>
        <ecNumber evidence="17">2.7.7.7</ecNumber>
    </recommendedName>
</protein>
<dbReference type="Pfam" id="PF11799">
    <property type="entry name" value="IMS_C"/>
    <property type="match status" value="1"/>
</dbReference>
<dbReference type="InterPro" id="IPR050116">
    <property type="entry name" value="DNA_polymerase-Y"/>
</dbReference>